<gene>
    <name evidence="1" type="ORF">SYNPS1DRAFT_7574</name>
</gene>
<reference evidence="2" key="1">
    <citation type="journal article" date="2018" name="Nat. Microbiol.">
        <title>Leveraging single-cell genomics to expand the fungal tree of life.</title>
        <authorList>
            <person name="Ahrendt S.R."/>
            <person name="Quandt C.A."/>
            <person name="Ciobanu D."/>
            <person name="Clum A."/>
            <person name="Salamov A."/>
            <person name="Andreopoulos B."/>
            <person name="Cheng J.F."/>
            <person name="Woyke T."/>
            <person name="Pelin A."/>
            <person name="Henrissat B."/>
            <person name="Reynolds N.K."/>
            <person name="Benny G.L."/>
            <person name="Smith M.E."/>
            <person name="James T.Y."/>
            <person name="Grigoriev I.V."/>
        </authorList>
    </citation>
    <scope>NUCLEOTIDE SEQUENCE [LARGE SCALE GENOMIC DNA]</scope>
    <source>
        <strain evidence="2">Benny S71-1</strain>
    </source>
</reference>
<accession>A0A4P9Z091</accession>
<dbReference type="EMBL" id="KZ989586">
    <property type="protein sequence ID" value="RKP25873.1"/>
    <property type="molecule type" value="Genomic_DNA"/>
</dbReference>
<sequence length="153" mass="17198">SFEEIQSQLKQVLDRVEQGAVLKAFELLSRITDAVVTNCEALGLTSDDPPYTMIDRDGFWQGLNQCWLFALSHCSLAKSEEERLEDQHMYHLRDSVVSWCDVLERYGLVDYEMGFWEQDILEAIEAGISALRLMDAATAASMEAEAAVTAAML</sequence>
<dbReference type="Proteomes" id="UP000278143">
    <property type="component" value="Unassembled WGS sequence"/>
</dbReference>
<evidence type="ECO:0000313" key="1">
    <source>
        <dbReference type="EMBL" id="RKP25873.1"/>
    </source>
</evidence>
<evidence type="ECO:0000313" key="2">
    <source>
        <dbReference type="Proteomes" id="UP000278143"/>
    </source>
</evidence>
<dbReference type="AlphaFoldDB" id="A0A4P9Z091"/>
<keyword evidence="2" id="KW-1185">Reference proteome</keyword>
<proteinExistence type="predicted"/>
<organism evidence="1 2">
    <name type="scientific">Syncephalis pseudoplumigaleata</name>
    <dbReference type="NCBI Taxonomy" id="1712513"/>
    <lineage>
        <taxon>Eukaryota</taxon>
        <taxon>Fungi</taxon>
        <taxon>Fungi incertae sedis</taxon>
        <taxon>Zoopagomycota</taxon>
        <taxon>Zoopagomycotina</taxon>
        <taxon>Zoopagomycetes</taxon>
        <taxon>Zoopagales</taxon>
        <taxon>Piptocephalidaceae</taxon>
        <taxon>Syncephalis</taxon>
    </lineage>
</organism>
<protein>
    <submittedName>
        <fullName evidence="1">Uncharacterized protein</fullName>
    </submittedName>
</protein>
<feature type="non-terminal residue" evidence="1">
    <location>
        <position position="1"/>
    </location>
</feature>
<dbReference type="OrthoDB" id="5552418at2759"/>
<name>A0A4P9Z091_9FUNG</name>
<feature type="non-terminal residue" evidence="1">
    <location>
        <position position="153"/>
    </location>
</feature>